<feature type="domain" description="SoxA A3" evidence="3">
    <location>
        <begin position="380"/>
        <end position="458"/>
    </location>
</feature>
<dbReference type="InterPro" id="IPR023753">
    <property type="entry name" value="FAD/NAD-binding_dom"/>
</dbReference>
<dbReference type="CDD" id="cd19946">
    <property type="entry name" value="GlpA-like_Fer2_BFD-like"/>
    <property type="match status" value="1"/>
</dbReference>
<dbReference type="InterPro" id="IPR036188">
    <property type="entry name" value="FAD/NAD-bd_sf"/>
</dbReference>
<dbReference type="PIRSF" id="PIRSF037495">
    <property type="entry name" value="Opine_OX_OoxA/HcnB"/>
    <property type="match status" value="1"/>
</dbReference>
<evidence type="ECO:0000259" key="2">
    <source>
        <dbReference type="Pfam" id="PF07992"/>
    </source>
</evidence>
<organism evidence="4 5">
    <name type="scientific">Halomonas pelophila</name>
    <dbReference type="NCBI Taxonomy" id="3151122"/>
    <lineage>
        <taxon>Bacteria</taxon>
        <taxon>Pseudomonadati</taxon>
        <taxon>Pseudomonadota</taxon>
        <taxon>Gammaproteobacteria</taxon>
        <taxon>Oceanospirillales</taxon>
        <taxon>Halomonadaceae</taxon>
        <taxon>Halomonas</taxon>
    </lineage>
</organism>
<keyword evidence="5" id="KW-1185">Reference proteome</keyword>
<feature type="domain" description="FAD/NAD(P)-binding" evidence="2">
    <location>
        <begin position="6"/>
        <end position="321"/>
    </location>
</feature>
<dbReference type="PANTHER" id="PTHR42949:SF3">
    <property type="entry name" value="ANAEROBIC GLYCEROL-3-PHOSPHATE DEHYDROGENASE SUBUNIT B"/>
    <property type="match status" value="1"/>
</dbReference>
<dbReference type="PANTHER" id="PTHR42949">
    <property type="entry name" value="ANAEROBIC GLYCEROL-3-PHOSPHATE DEHYDROGENASE SUBUNIT B"/>
    <property type="match status" value="1"/>
</dbReference>
<dbReference type="SUPFAM" id="SSF51905">
    <property type="entry name" value="FAD/NAD(P)-binding domain"/>
    <property type="match status" value="1"/>
</dbReference>
<protein>
    <submittedName>
        <fullName evidence="4">NAD(P)/FAD-dependent oxidoreductase</fullName>
    </submittedName>
</protein>
<comment type="caution">
    <text evidence="4">The sequence shown here is derived from an EMBL/GenBank/DDBJ whole genome shotgun (WGS) entry which is preliminary data.</text>
</comment>
<reference evidence="4 5" key="1">
    <citation type="submission" date="2024-05" db="EMBL/GenBank/DDBJ databases">
        <title>Halomonas sp. CS7 16S ribosomal RNA gene Genome sequencing and assembly.</title>
        <authorList>
            <person name="Yook S."/>
        </authorList>
    </citation>
    <scope>NUCLEOTIDE SEQUENCE [LARGE SCALE GENOMIC DNA]</scope>
    <source>
        <strain evidence="4 5">CS7</strain>
    </source>
</reference>
<dbReference type="PRINTS" id="PR00368">
    <property type="entry name" value="FADPNR"/>
</dbReference>
<accession>A0ABV1N7L9</accession>
<gene>
    <name evidence="4" type="ORF">ABE957_13650</name>
</gene>
<dbReference type="Gene3D" id="3.50.50.60">
    <property type="entry name" value="FAD/NAD(P)-binding domain"/>
    <property type="match status" value="2"/>
</dbReference>
<dbReference type="InterPro" id="IPR017224">
    <property type="entry name" value="Opine_Oxase_asu/HCN_bsu"/>
</dbReference>
<sequence length="469" mass="50400">MASPDYDLIIIGAGPAGMAAAAEAGQRGLRCALLDEQEEAGGQIYRAIGRTPLANEAILGEDYYHGRALLEAVEQAGVDFRPGTTVWGVEDDLSLYVSRRGVSQRLRTRRLLVATGAQERPVPFPGWTLPGVMTGGAAQILLKSSAMAPPGPIVLAGSGPLLLLIAAQLARAGVTVEALLDTTPRSNWRRAARHLAGALRNPRLLAKGLGLLREIRRAGIPHLKGVESLEAQCGDGERLTQVRYRQAGQWHETPCQTLLVHQGVVPNVQLTRALELEHDWDEAQQCWRPRLDAWGETSRSGIFVAGDSGGIAGAMAAEQSGRLSALAIAEQLDYIAASARDRLASPLRQRLAPQLAIRPFLDVLYQPARRFLVPEDDTIVCRCEEVTAGELRRIADAGCRGPNQAKAFCRAGMGPCQGRLCGLTVSQVIADQCGEPVDAVGYYHIRPPIKPLSLGELASLNDPDTPTRN</sequence>
<dbReference type="RefSeq" id="WP_349759230.1">
    <property type="nucleotide sequence ID" value="NZ_JBEGCI010000012.1"/>
</dbReference>
<name>A0ABV1N7L9_9GAMM</name>
<dbReference type="Pfam" id="PF17806">
    <property type="entry name" value="SO_alpha_A3"/>
    <property type="match status" value="1"/>
</dbReference>
<dbReference type="PRINTS" id="PR00411">
    <property type="entry name" value="PNDRDTASEI"/>
</dbReference>
<evidence type="ECO:0000313" key="4">
    <source>
        <dbReference type="EMBL" id="MEQ6889718.1"/>
    </source>
</evidence>
<keyword evidence="1" id="KW-0560">Oxidoreductase</keyword>
<evidence type="ECO:0000256" key="1">
    <source>
        <dbReference type="ARBA" id="ARBA00023002"/>
    </source>
</evidence>
<dbReference type="Proteomes" id="UP001472978">
    <property type="component" value="Unassembled WGS sequence"/>
</dbReference>
<dbReference type="Gene3D" id="1.10.10.1100">
    <property type="entry name" value="BFD-like [2Fe-2S]-binding domain"/>
    <property type="match status" value="1"/>
</dbReference>
<evidence type="ECO:0000313" key="5">
    <source>
        <dbReference type="Proteomes" id="UP001472978"/>
    </source>
</evidence>
<dbReference type="InterPro" id="IPR041117">
    <property type="entry name" value="SoxA_A3"/>
</dbReference>
<dbReference type="InterPro" id="IPR051691">
    <property type="entry name" value="Metab_Enz_Cyan_OpOx_G3PDH"/>
</dbReference>
<dbReference type="Pfam" id="PF07992">
    <property type="entry name" value="Pyr_redox_2"/>
    <property type="match status" value="1"/>
</dbReference>
<proteinExistence type="predicted"/>
<dbReference type="EMBL" id="JBEGCI010000012">
    <property type="protein sequence ID" value="MEQ6889718.1"/>
    <property type="molecule type" value="Genomic_DNA"/>
</dbReference>
<evidence type="ECO:0000259" key="3">
    <source>
        <dbReference type="Pfam" id="PF17806"/>
    </source>
</evidence>
<dbReference type="InterPro" id="IPR041854">
    <property type="entry name" value="BFD-like_2Fe2S-bd_dom_sf"/>
</dbReference>